<accession>A0A0G4L7R6</accession>
<dbReference type="AlphaFoldDB" id="A0A0G4L7R6"/>
<feature type="region of interest" description="Disordered" evidence="1">
    <location>
        <begin position="1"/>
        <end position="20"/>
    </location>
</feature>
<evidence type="ECO:0000256" key="1">
    <source>
        <dbReference type="SAM" id="MobiDB-lite"/>
    </source>
</evidence>
<reference evidence="3" key="1">
    <citation type="submission" date="2015-05" db="EMBL/GenBank/DDBJ databases">
        <authorList>
            <person name="Fogelqvist Johan"/>
        </authorList>
    </citation>
    <scope>NUCLEOTIDE SEQUENCE [LARGE SCALE GENOMIC DNA]</scope>
</reference>
<evidence type="ECO:0000313" key="3">
    <source>
        <dbReference type="Proteomes" id="UP000044602"/>
    </source>
</evidence>
<proteinExistence type="predicted"/>
<dbReference type="InterPro" id="IPR010721">
    <property type="entry name" value="UstE-like"/>
</dbReference>
<protein>
    <recommendedName>
        <fullName evidence="4">Steroid 5-alpha reductase C-terminal domain-containing protein</fullName>
    </recommendedName>
</protein>
<dbReference type="PANTHER" id="PTHR32251:SF15">
    <property type="entry name" value="3-OXO-5-ALPHA-STEROID 4-DEHYDROGENASE (DUF1295)"/>
    <property type="match status" value="1"/>
</dbReference>
<dbReference type="STRING" id="100787.A0A0G4L7R6"/>
<dbReference type="Gene3D" id="1.20.120.1630">
    <property type="match status" value="1"/>
</dbReference>
<dbReference type="EMBL" id="CVQH01008890">
    <property type="protein sequence ID" value="CRK17760.1"/>
    <property type="molecule type" value="Genomic_DNA"/>
</dbReference>
<dbReference type="GO" id="GO:0016020">
    <property type="term" value="C:membrane"/>
    <property type="evidence" value="ECO:0007669"/>
    <property type="project" value="TreeGrafter"/>
</dbReference>
<dbReference type="Pfam" id="PF06966">
    <property type="entry name" value="DUF1295"/>
    <property type="match status" value="1"/>
</dbReference>
<organism evidence="2 3">
    <name type="scientific">Verticillium longisporum</name>
    <name type="common">Verticillium dahliae var. longisporum</name>
    <dbReference type="NCBI Taxonomy" id="100787"/>
    <lineage>
        <taxon>Eukaryota</taxon>
        <taxon>Fungi</taxon>
        <taxon>Dikarya</taxon>
        <taxon>Ascomycota</taxon>
        <taxon>Pezizomycotina</taxon>
        <taxon>Sordariomycetes</taxon>
        <taxon>Hypocreomycetidae</taxon>
        <taxon>Glomerellales</taxon>
        <taxon>Plectosphaerellaceae</taxon>
        <taxon>Verticillium</taxon>
    </lineage>
</organism>
<sequence length="279" mass="29887">MADATHEAEGAGPDAKPTRDLIKRGVKRPNKLGTLTFIGLRALDVPLQYNLLAGARWGPALLARLGIASRPLAGFALATGLAPLDNLRLPAPHLILVAMSAAAAAKQIYWLVSLSNEEFPALTAAVPVSAYNTVVNSLNALLFLASTTSVLAGRDTVDSLPLPVLVGAALFAVGMTLETVSEHQRKVCKDRPANEGKVMKTGLWRLARHINYGGYALWRAGYCMAASGWVGGLAMGLLQSYDFVSRAVPVLDRYCGGRYGAQWTQFKREVPYVILPGIY</sequence>
<evidence type="ECO:0000313" key="2">
    <source>
        <dbReference type="EMBL" id="CRK17760.1"/>
    </source>
</evidence>
<keyword evidence="3" id="KW-1185">Reference proteome</keyword>
<feature type="non-terminal residue" evidence="2">
    <location>
        <position position="279"/>
    </location>
</feature>
<dbReference type="Proteomes" id="UP000044602">
    <property type="component" value="Unassembled WGS sequence"/>
</dbReference>
<evidence type="ECO:0008006" key="4">
    <source>
        <dbReference type="Google" id="ProtNLM"/>
    </source>
</evidence>
<name>A0A0G4L7R6_VERLO</name>
<gene>
    <name evidence="2" type="ORF">BN1708_003039</name>
</gene>
<dbReference type="PANTHER" id="PTHR32251">
    <property type="entry name" value="3-OXO-5-ALPHA-STEROID 4-DEHYDROGENASE"/>
    <property type="match status" value="1"/>
</dbReference>